<dbReference type="PATRIC" id="fig|1169311.3.peg.3078"/>
<keyword evidence="1" id="KW-0812">Transmembrane</keyword>
<reference evidence="3 4" key="1">
    <citation type="submission" date="2013-02" db="EMBL/GenBank/DDBJ databases">
        <title>The Genome Sequence of Enterococcus faecalis ATCC_6055.</title>
        <authorList>
            <consortium name="The Broad Institute Genome Sequencing Platform"/>
            <consortium name="The Broad Institute Genome Sequencing Center for Infectious Disease"/>
            <person name="Earl A.M."/>
            <person name="Gilmore M.S."/>
            <person name="Lebreton F."/>
            <person name="Walker B."/>
            <person name="Young S.K."/>
            <person name="Zeng Q."/>
            <person name="Gargeya S."/>
            <person name="Fitzgerald M."/>
            <person name="Haas B."/>
            <person name="Abouelleil A."/>
            <person name="Alvarado L."/>
            <person name="Arachchi H.M."/>
            <person name="Berlin A.M."/>
            <person name="Chapman S.B."/>
            <person name="Dewar J."/>
            <person name="Goldberg J."/>
            <person name="Griggs A."/>
            <person name="Gujja S."/>
            <person name="Hansen M."/>
            <person name="Howarth C."/>
            <person name="Imamovic A."/>
            <person name="Larimer J."/>
            <person name="McCowan C."/>
            <person name="Murphy C."/>
            <person name="Neiman D."/>
            <person name="Pearson M."/>
            <person name="Priest M."/>
            <person name="Roberts A."/>
            <person name="Saif S."/>
            <person name="Shea T."/>
            <person name="Sisk P."/>
            <person name="Sykes S."/>
            <person name="Wortman J."/>
            <person name="Nusbaum C."/>
            <person name="Birren B."/>
        </authorList>
    </citation>
    <scope>NUCLEOTIDE SEQUENCE [LARGE SCALE GENOMIC DNA]</scope>
    <source>
        <strain evidence="3 4">ATCC 6055</strain>
    </source>
</reference>
<accession>R3KE38</accession>
<proteinExistence type="predicted"/>
<evidence type="ECO:0000259" key="2">
    <source>
        <dbReference type="Pfam" id="PF13567"/>
    </source>
</evidence>
<dbReference type="Proteomes" id="UP000013638">
    <property type="component" value="Unassembled WGS sequence"/>
</dbReference>
<comment type="caution">
    <text evidence="3">The sequence shown here is derived from an EMBL/GenBank/DDBJ whole genome shotgun (WGS) entry which is preliminary data.</text>
</comment>
<protein>
    <recommendedName>
        <fullName evidence="2">DUF4131 domain-containing protein</fullName>
    </recommendedName>
</protein>
<sequence>MKKNTIIFLCMLAILSVGIFLIIRESQQSDTSISNDSNQSVIEFTATLTESPEQVDQTDNYYLSFDNVQADSEDSQRDLVTFDKGGKLIATLPADKEIKSGDQIRVRVHKDFATTHSIPPQLIGNSVISVSF</sequence>
<keyword evidence="1" id="KW-1133">Transmembrane helix</keyword>
<dbReference type="AlphaFoldDB" id="R3KE38"/>
<dbReference type="HOGENOM" id="CLU_157136_0_0_9"/>
<dbReference type="EMBL" id="ASDZ01000050">
    <property type="protein sequence ID" value="EOK06769.1"/>
    <property type="molecule type" value="Genomic_DNA"/>
</dbReference>
<keyword evidence="1" id="KW-0472">Membrane</keyword>
<organism evidence="3 4">
    <name type="scientific">Enterococcus faecalis ATCC 6055</name>
    <dbReference type="NCBI Taxonomy" id="1169311"/>
    <lineage>
        <taxon>Bacteria</taxon>
        <taxon>Bacillati</taxon>
        <taxon>Bacillota</taxon>
        <taxon>Bacilli</taxon>
        <taxon>Lactobacillales</taxon>
        <taxon>Enterococcaceae</taxon>
        <taxon>Enterococcus</taxon>
    </lineage>
</organism>
<dbReference type="RefSeq" id="WP_010829270.1">
    <property type="nucleotide sequence ID" value="NZ_KB944850.1"/>
</dbReference>
<dbReference type="InterPro" id="IPR025405">
    <property type="entry name" value="DUF4131"/>
</dbReference>
<evidence type="ECO:0000256" key="1">
    <source>
        <dbReference type="SAM" id="Phobius"/>
    </source>
</evidence>
<feature type="transmembrane region" description="Helical" evidence="1">
    <location>
        <begin position="6"/>
        <end position="23"/>
    </location>
</feature>
<gene>
    <name evidence="3" type="ORF">WOU_03142</name>
</gene>
<feature type="domain" description="DUF4131" evidence="2">
    <location>
        <begin position="2"/>
        <end position="108"/>
    </location>
</feature>
<name>R3KE38_ENTFL</name>
<evidence type="ECO:0000313" key="3">
    <source>
        <dbReference type="EMBL" id="EOK06769.1"/>
    </source>
</evidence>
<evidence type="ECO:0000313" key="4">
    <source>
        <dbReference type="Proteomes" id="UP000013638"/>
    </source>
</evidence>
<dbReference type="Pfam" id="PF13567">
    <property type="entry name" value="DUF4131"/>
    <property type="match status" value="1"/>
</dbReference>